<dbReference type="Proteomes" id="UP000054270">
    <property type="component" value="Unassembled WGS sequence"/>
</dbReference>
<evidence type="ECO:0000313" key="3">
    <source>
        <dbReference type="Proteomes" id="UP000054270"/>
    </source>
</evidence>
<accession>A0A0D2M1B0</accession>
<organism evidence="2 3">
    <name type="scientific">Hypholoma sublateritium (strain FD-334 SS-4)</name>
    <dbReference type="NCBI Taxonomy" id="945553"/>
    <lineage>
        <taxon>Eukaryota</taxon>
        <taxon>Fungi</taxon>
        <taxon>Dikarya</taxon>
        <taxon>Basidiomycota</taxon>
        <taxon>Agaricomycotina</taxon>
        <taxon>Agaricomycetes</taxon>
        <taxon>Agaricomycetidae</taxon>
        <taxon>Agaricales</taxon>
        <taxon>Agaricineae</taxon>
        <taxon>Strophariaceae</taxon>
        <taxon>Hypholoma</taxon>
    </lineage>
</organism>
<gene>
    <name evidence="2" type="ORF">HYPSUDRAFT_1045504</name>
</gene>
<dbReference type="AlphaFoldDB" id="A0A0D2M1B0"/>
<evidence type="ECO:0000256" key="1">
    <source>
        <dbReference type="SAM" id="MobiDB-lite"/>
    </source>
</evidence>
<evidence type="ECO:0000313" key="2">
    <source>
        <dbReference type="EMBL" id="KJA16973.1"/>
    </source>
</evidence>
<feature type="compositionally biased region" description="Low complexity" evidence="1">
    <location>
        <begin position="39"/>
        <end position="60"/>
    </location>
</feature>
<feature type="region of interest" description="Disordered" evidence="1">
    <location>
        <begin position="1"/>
        <end position="20"/>
    </location>
</feature>
<sequence length="75" mass="8284">MNRRCSLHSAPRRRPAPRAVSRSVSYGLFCGPLNLTYSSPSTPRTRRTLSPCTSPPTSTRIAPKPFITPRLESDA</sequence>
<name>A0A0D2M1B0_HYPSF</name>
<protein>
    <submittedName>
        <fullName evidence="2">Uncharacterized protein</fullName>
    </submittedName>
</protein>
<keyword evidence="3" id="KW-1185">Reference proteome</keyword>
<dbReference type="EMBL" id="KN817611">
    <property type="protein sequence ID" value="KJA16973.1"/>
    <property type="molecule type" value="Genomic_DNA"/>
</dbReference>
<reference evidence="3" key="1">
    <citation type="submission" date="2014-04" db="EMBL/GenBank/DDBJ databases">
        <title>Evolutionary Origins and Diversification of the Mycorrhizal Mutualists.</title>
        <authorList>
            <consortium name="DOE Joint Genome Institute"/>
            <consortium name="Mycorrhizal Genomics Consortium"/>
            <person name="Kohler A."/>
            <person name="Kuo A."/>
            <person name="Nagy L.G."/>
            <person name="Floudas D."/>
            <person name="Copeland A."/>
            <person name="Barry K.W."/>
            <person name="Cichocki N."/>
            <person name="Veneault-Fourrey C."/>
            <person name="LaButti K."/>
            <person name="Lindquist E.A."/>
            <person name="Lipzen A."/>
            <person name="Lundell T."/>
            <person name="Morin E."/>
            <person name="Murat C."/>
            <person name="Riley R."/>
            <person name="Ohm R."/>
            <person name="Sun H."/>
            <person name="Tunlid A."/>
            <person name="Henrissat B."/>
            <person name="Grigoriev I.V."/>
            <person name="Hibbett D.S."/>
            <person name="Martin F."/>
        </authorList>
    </citation>
    <scope>NUCLEOTIDE SEQUENCE [LARGE SCALE GENOMIC DNA]</scope>
    <source>
        <strain evidence="3">FD-334 SS-4</strain>
    </source>
</reference>
<feature type="compositionally biased region" description="Basic residues" evidence="1">
    <location>
        <begin position="1"/>
        <end position="16"/>
    </location>
</feature>
<proteinExistence type="predicted"/>
<feature type="region of interest" description="Disordered" evidence="1">
    <location>
        <begin position="39"/>
        <end position="75"/>
    </location>
</feature>